<evidence type="ECO:0000256" key="1">
    <source>
        <dbReference type="SAM" id="MobiDB-lite"/>
    </source>
</evidence>
<reference evidence="3" key="3">
    <citation type="journal article" date="2010" name="Genome Res.">
        <title>Population genomic sequencing of Coccidioides fungi reveals recent hybridization and transposon control.</title>
        <authorList>
            <person name="Neafsey D.E."/>
            <person name="Barker B.M."/>
            <person name="Sharpton T.J."/>
            <person name="Stajich J.E."/>
            <person name="Park D.J."/>
            <person name="Whiston E."/>
            <person name="Hung C.-Y."/>
            <person name="McMahan C."/>
            <person name="White J."/>
            <person name="Sykes S."/>
            <person name="Heiman D."/>
            <person name="Young S."/>
            <person name="Zeng Q."/>
            <person name="Abouelleil A."/>
            <person name="Aftuck L."/>
            <person name="Bessette D."/>
            <person name="Brown A."/>
            <person name="FitzGerald M."/>
            <person name="Lui A."/>
            <person name="Macdonald J.P."/>
            <person name="Priest M."/>
            <person name="Orbach M.J."/>
            <person name="Galgiani J.N."/>
            <person name="Kirkland T.N."/>
            <person name="Cole G.T."/>
            <person name="Birren B.W."/>
            <person name="Henn M.R."/>
            <person name="Taylor J.W."/>
            <person name="Rounsley S.D."/>
        </authorList>
    </citation>
    <scope>NUCLEOTIDE SEQUENCE [LARGE SCALE GENOMIC DNA]</scope>
    <source>
        <strain evidence="3">RMSCC 3488</strain>
    </source>
</reference>
<reference evidence="2 3" key="1">
    <citation type="submission" date="2007-06" db="EMBL/GenBank/DDBJ databases">
        <title>The Genome Sequence of Coccidioides posadasii RMSCC_3488.</title>
        <authorList>
            <consortium name="Coccidioides Genome Resources Consortium"/>
            <consortium name="The Broad Institute Genome Sequencing Platform"/>
            <person name="Henn M.R."/>
            <person name="Sykes S."/>
            <person name="Young S."/>
            <person name="Jaffe D."/>
            <person name="Berlin A."/>
            <person name="Alvarez P."/>
            <person name="Butler J."/>
            <person name="Gnerre S."/>
            <person name="Grabherr M."/>
            <person name="Mauceli E."/>
            <person name="Brockman W."/>
            <person name="Kodira C."/>
            <person name="Alvarado L."/>
            <person name="Zeng Q."/>
            <person name="Crawford M."/>
            <person name="Antoine C."/>
            <person name="Devon K."/>
            <person name="Galgiani J."/>
            <person name="Orsborn K."/>
            <person name="Lewis M.L."/>
            <person name="Nusbaum C."/>
            <person name="Galagan J."/>
            <person name="Birren B."/>
        </authorList>
    </citation>
    <scope>NUCLEOTIDE SEQUENCE [LARGE SCALE GENOMIC DNA]</scope>
    <source>
        <strain evidence="2 3">RMSCC 3488</strain>
    </source>
</reference>
<dbReference type="VEuPathDB" id="FungiDB:CPAG_05659"/>
<dbReference type="AlphaFoldDB" id="A0A0J6ICE1"/>
<reference evidence="3" key="2">
    <citation type="journal article" date="2009" name="Genome Res.">
        <title>Comparative genomic analyses of the human fungal pathogens Coccidioides and their relatives.</title>
        <authorList>
            <person name="Sharpton T.J."/>
            <person name="Stajich J.E."/>
            <person name="Rounsley S.D."/>
            <person name="Gardner M.J."/>
            <person name="Wortman J.R."/>
            <person name="Jordar V.S."/>
            <person name="Maiti R."/>
            <person name="Kodira C.D."/>
            <person name="Neafsey D.E."/>
            <person name="Zeng Q."/>
            <person name="Hung C.-Y."/>
            <person name="McMahan C."/>
            <person name="Muszewska A."/>
            <person name="Grynberg M."/>
            <person name="Mandel M.A."/>
            <person name="Kellner E.M."/>
            <person name="Barker B.M."/>
            <person name="Galgiani J.N."/>
            <person name="Orbach M.J."/>
            <person name="Kirkland T.N."/>
            <person name="Cole G.T."/>
            <person name="Henn M.R."/>
            <person name="Birren B.W."/>
            <person name="Taylor J.W."/>
        </authorList>
    </citation>
    <scope>NUCLEOTIDE SEQUENCE [LARGE SCALE GENOMIC DNA]</scope>
    <source>
        <strain evidence="3">RMSCC 3488</strain>
    </source>
</reference>
<proteinExistence type="predicted"/>
<feature type="region of interest" description="Disordered" evidence="1">
    <location>
        <begin position="37"/>
        <end position="57"/>
    </location>
</feature>
<sequence length="111" mass="12169">MGARGIGPGHSPATSFSRLLFCAVEDRVSRGVLVAASQGMRRKREGEEEEDENGEWRRQRGVLSAMYSDFACGNRTQRNKATFDTCGTASTVMMPILMIITVGRRSTPLAN</sequence>
<dbReference type="EMBL" id="DS268111">
    <property type="protein sequence ID" value="KMM69342.1"/>
    <property type="molecule type" value="Genomic_DNA"/>
</dbReference>
<evidence type="ECO:0000313" key="3">
    <source>
        <dbReference type="Proteomes" id="UP000054567"/>
    </source>
</evidence>
<name>A0A0J6ICE1_COCPO</name>
<organism evidence="2 3">
    <name type="scientific">Coccidioides posadasii RMSCC 3488</name>
    <dbReference type="NCBI Taxonomy" id="454284"/>
    <lineage>
        <taxon>Eukaryota</taxon>
        <taxon>Fungi</taxon>
        <taxon>Dikarya</taxon>
        <taxon>Ascomycota</taxon>
        <taxon>Pezizomycotina</taxon>
        <taxon>Eurotiomycetes</taxon>
        <taxon>Eurotiomycetidae</taxon>
        <taxon>Onygenales</taxon>
        <taxon>Onygenaceae</taxon>
        <taxon>Coccidioides</taxon>
    </lineage>
</organism>
<gene>
    <name evidence="2" type="ORF">CPAG_05659</name>
</gene>
<protein>
    <submittedName>
        <fullName evidence="2">Uncharacterized protein</fullName>
    </submittedName>
</protein>
<evidence type="ECO:0000313" key="2">
    <source>
        <dbReference type="EMBL" id="KMM69342.1"/>
    </source>
</evidence>
<dbReference type="Proteomes" id="UP000054567">
    <property type="component" value="Unassembled WGS sequence"/>
</dbReference>
<accession>A0A0J6ICE1</accession>